<evidence type="ECO:0000259" key="6">
    <source>
        <dbReference type="Pfam" id="PF04932"/>
    </source>
</evidence>
<dbReference type="PANTHER" id="PTHR37422:SF13">
    <property type="entry name" value="LIPOPOLYSACCHARIDE BIOSYNTHESIS PROTEIN PA4999-RELATED"/>
    <property type="match status" value="1"/>
</dbReference>
<dbReference type="RefSeq" id="WP_133627622.1">
    <property type="nucleotide sequence ID" value="NZ_SOAZ01000005.1"/>
</dbReference>
<dbReference type="AlphaFoldDB" id="A0A4R7KUL2"/>
<comment type="caution">
    <text evidence="7">The sequence shown here is derived from an EMBL/GenBank/DDBJ whole genome shotgun (WGS) entry which is preliminary data.</text>
</comment>
<proteinExistence type="predicted"/>
<evidence type="ECO:0000256" key="4">
    <source>
        <dbReference type="ARBA" id="ARBA00023136"/>
    </source>
</evidence>
<dbReference type="GO" id="GO:0016020">
    <property type="term" value="C:membrane"/>
    <property type="evidence" value="ECO:0007669"/>
    <property type="project" value="UniProtKB-SubCell"/>
</dbReference>
<dbReference type="Pfam" id="PF04932">
    <property type="entry name" value="Wzy_C"/>
    <property type="match status" value="1"/>
</dbReference>
<dbReference type="OrthoDB" id="1762823at2"/>
<accession>A0A4R7KUL2</accession>
<feature type="transmembrane region" description="Helical" evidence="5">
    <location>
        <begin position="233"/>
        <end position="251"/>
    </location>
</feature>
<comment type="subcellular location">
    <subcellularLocation>
        <location evidence="1">Membrane</location>
        <topology evidence="1">Multi-pass membrane protein</topology>
    </subcellularLocation>
</comment>
<feature type="transmembrane region" description="Helical" evidence="5">
    <location>
        <begin position="5"/>
        <end position="24"/>
    </location>
</feature>
<evidence type="ECO:0000256" key="1">
    <source>
        <dbReference type="ARBA" id="ARBA00004141"/>
    </source>
</evidence>
<keyword evidence="4 5" id="KW-0472">Membrane</keyword>
<feature type="transmembrane region" description="Helical" evidence="5">
    <location>
        <begin position="209"/>
        <end position="226"/>
    </location>
</feature>
<name>A0A4R7KUL2_9CLOT</name>
<evidence type="ECO:0000256" key="5">
    <source>
        <dbReference type="SAM" id="Phobius"/>
    </source>
</evidence>
<feature type="transmembrane region" description="Helical" evidence="5">
    <location>
        <begin position="30"/>
        <end position="51"/>
    </location>
</feature>
<keyword evidence="3 5" id="KW-1133">Transmembrane helix</keyword>
<protein>
    <submittedName>
        <fullName evidence="7">Putative inorganic carbon (HCO3(-)) transporter</fullName>
    </submittedName>
</protein>
<feature type="domain" description="O-antigen ligase-related" evidence="6">
    <location>
        <begin position="196"/>
        <end position="352"/>
    </location>
</feature>
<feature type="transmembrane region" description="Helical" evidence="5">
    <location>
        <begin position="166"/>
        <end position="183"/>
    </location>
</feature>
<sequence length="412" mass="46932">MLTRVLNLIFILIICIVPLIITPWAPDYYYYPKIIAIYALAFILAVISIFLSNSKTQKRFEDIVVVLYLLWITLSTLFSIDINRAFLGKDYRYEGLLSLTCYILIYLTASKFYSYSKKHVPILIVSSVIICIYGIIQYFNFDPIPSDGIRTAWERYAYSTTGNPNFLGSYIVLILPVCIFCYIISRKYAYLFSSGILYMALLCTRTRSAWIGGVFSGILLIILIYIRRIELKPMIYILILFSTITLGLNYYSNHEVKNRFVSILSDAKAVATKAPDYERAGSTRIFIWKKCLKLIATKPIFGFGPDTLDILFMKNFYEDTKKYFGDLSVDKAHNEYIQIAASSGLPAAILYLTFVGAILFKSFKNFKKNILIIPLLCSISGYLIQAFFNISVVSVAPVYWGFLGILSGMAHS</sequence>
<evidence type="ECO:0000313" key="7">
    <source>
        <dbReference type="EMBL" id="TDT61994.1"/>
    </source>
</evidence>
<feature type="transmembrane region" description="Helical" evidence="5">
    <location>
        <begin position="63"/>
        <end position="83"/>
    </location>
</feature>
<dbReference type="InterPro" id="IPR051533">
    <property type="entry name" value="WaaL-like"/>
</dbReference>
<dbReference type="InterPro" id="IPR007016">
    <property type="entry name" value="O-antigen_ligase-rel_domated"/>
</dbReference>
<feature type="transmembrane region" description="Helical" evidence="5">
    <location>
        <begin position="372"/>
        <end position="400"/>
    </location>
</feature>
<feature type="transmembrane region" description="Helical" evidence="5">
    <location>
        <begin position="120"/>
        <end position="139"/>
    </location>
</feature>
<feature type="transmembrane region" description="Helical" evidence="5">
    <location>
        <begin position="336"/>
        <end position="360"/>
    </location>
</feature>
<dbReference type="EMBL" id="SOAZ01000005">
    <property type="protein sequence ID" value="TDT61994.1"/>
    <property type="molecule type" value="Genomic_DNA"/>
</dbReference>
<reference evidence="7 8" key="1">
    <citation type="submission" date="2019-03" db="EMBL/GenBank/DDBJ databases">
        <title>Genomic Encyclopedia of Type Strains, Phase IV (KMG-IV): sequencing the most valuable type-strain genomes for metagenomic binning, comparative biology and taxonomic classification.</title>
        <authorList>
            <person name="Goeker M."/>
        </authorList>
    </citation>
    <scope>NUCLEOTIDE SEQUENCE [LARGE SCALE GENOMIC DNA]</scope>
    <source>
        <strain evidence="7 8">DSM 24455</strain>
    </source>
</reference>
<evidence type="ECO:0000313" key="8">
    <source>
        <dbReference type="Proteomes" id="UP000295325"/>
    </source>
</evidence>
<evidence type="ECO:0000256" key="3">
    <source>
        <dbReference type="ARBA" id="ARBA00022989"/>
    </source>
</evidence>
<organism evidence="7 8">
    <name type="scientific">Fonticella tunisiensis</name>
    <dbReference type="NCBI Taxonomy" id="1096341"/>
    <lineage>
        <taxon>Bacteria</taxon>
        <taxon>Bacillati</taxon>
        <taxon>Bacillota</taxon>
        <taxon>Clostridia</taxon>
        <taxon>Eubacteriales</taxon>
        <taxon>Clostridiaceae</taxon>
        <taxon>Fonticella</taxon>
    </lineage>
</organism>
<feature type="transmembrane region" description="Helical" evidence="5">
    <location>
        <begin position="95"/>
        <end position="113"/>
    </location>
</feature>
<gene>
    <name evidence="7" type="ORF">EDD71_105175</name>
</gene>
<keyword evidence="2 5" id="KW-0812">Transmembrane</keyword>
<keyword evidence="8" id="KW-1185">Reference proteome</keyword>
<dbReference type="Proteomes" id="UP000295325">
    <property type="component" value="Unassembled WGS sequence"/>
</dbReference>
<dbReference type="PANTHER" id="PTHR37422">
    <property type="entry name" value="TEICHURONIC ACID BIOSYNTHESIS PROTEIN TUAE"/>
    <property type="match status" value="1"/>
</dbReference>
<evidence type="ECO:0000256" key="2">
    <source>
        <dbReference type="ARBA" id="ARBA00022692"/>
    </source>
</evidence>